<name>A0ABV3EEI3_9ACTN</name>
<feature type="compositionally biased region" description="Low complexity" evidence="10">
    <location>
        <begin position="49"/>
        <end position="62"/>
    </location>
</feature>
<feature type="compositionally biased region" description="Gly residues" evidence="10">
    <location>
        <begin position="63"/>
        <end position="80"/>
    </location>
</feature>
<dbReference type="InterPro" id="IPR005805">
    <property type="entry name" value="Rieske_Fe-S_prot_C"/>
</dbReference>
<evidence type="ECO:0000313" key="13">
    <source>
        <dbReference type="Proteomes" id="UP001551582"/>
    </source>
</evidence>
<evidence type="ECO:0000259" key="11">
    <source>
        <dbReference type="PROSITE" id="PS51296"/>
    </source>
</evidence>
<dbReference type="Gene3D" id="2.102.10.10">
    <property type="entry name" value="Rieske [2Fe-2S] iron-sulphur domain"/>
    <property type="match status" value="1"/>
</dbReference>
<keyword evidence="6" id="KW-0411">Iron-sulfur</keyword>
<dbReference type="CDD" id="cd03467">
    <property type="entry name" value="Rieske"/>
    <property type="match status" value="1"/>
</dbReference>
<feature type="compositionally biased region" description="Low complexity" evidence="10">
    <location>
        <begin position="17"/>
        <end position="27"/>
    </location>
</feature>
<feature type="compositionally biased region" description="Polar residues" evidence="10">
    <location>
        <begin position="1"/>
        <end position="12"/>
    </location>
</feature>
<protein>
    <recommendedName>
        <fullName evidence="2">Cytochrome bc1 complex Rieske iron-sulfur subunit</fullName>
    </recommendedName>
    <alternativeName>
        <fullName evidence="8">Cytochrome bc1 reductase complex subunit QcrA</fullName>
    </alternativeName>
</protein>
<keyword evidence="13" id="KW-1185">Reference proteome</keyword>
<evidence type="ECO:0000256" key="1">
    <source>
        <dbReference type="ARBA" id="ARBA00002494"/>
    </source>
</evidence>
<evidence type="ECO:0000256" key="9">
    <source>
        <dbReference type="ARBA" id="ARBA00034078"/>
    </source>
</evidence>
<dbReference type="InterPro" id="IPR014349">
    <property type="entry name" value="Rieske_Fe-S_prot"/>
</dbReference>
<evidence type="ECO:0000256" key="2">
    <source>
        <dbReference type="ARBA" id="ARBA00015816"/>
    </source>
</evidence>
<dbReference type="PROSITE" id="PS51296">
    <property type="entry name" value="RIESKE"/>
    <property type="match status" value="1"/>
</dbReference>
<dbReference type="PANTHER" id="PTHR10134">
    <property type="entry name" value="CYTOCHROME B-C1 COMPLEX SUBUNIT RIESKE, MITOCHONDRIAL"/>
    <property type="match status" value="1"/>
</dbReference>
<evidence type="ECO:0000256" key="6">
    <source>
        <dbReference type="ARBA" id="ARBA00023014"/>
    </source>
</evidence>
<feature type="domain" description="Rieske" evidence="11">
    <location>
        <begin position="87"/>
        <end position="179"/>
    </location>
</feature>
<dbReference type="PRINTS" id="PR00162">
    <property type="entry name" value="RIESKE"/>
</dbReference>
<evidence type="ECO:0000256" key="8">
    <source>
        <dbReference type="ARBA" id="ARBA00029586"/>
    </source>
</evidence>
<accession>A0ABV3EEI3</accession>
<dbReference type="InterPro" id="IPR017941">
    <property type="entry name" value="Rieske_2Fe-2S"/>
</dbReference>
<sequence>MTSASFQPSPELSASLARGGAPTAGPARRTVVAAAGAAGLAVALTACGGSDDDASSSSVDPGSAGGSADDGGADSGGSGGDDAAAGAALASTADIPEGGGKVFADRKVVVTQPTAGEFKAFSATCTHQGCAVKSIADGVINCPCHNSNFSITDGSVKSGPATQPLPSVEITVSGDSITLA</sequence>
<keyword evidence="7" id="KW-1015">Disulfide bond</keyword>
<comment type="function">
    <text evidence="1">Iron-sulfur subunit of the cytochrome bc1 complex, an essential component of the respiratory electron transport chain required for ATP synthesis. The bc1 complex catalyzes the oxidation of menaquinol and the reduction of cytochrome c in the respiratory chain. The bc1 complex operates through a Q-cycle mechanism that couples electron transfer to generation of the proton gradient that drives ATP synthesis.</text>
</comment>
<dbReference type="RefSeq" id="WP_359986154.1">
    <property type="nucleotide sequence ID" value="NZ_JBEZLS010000023.1"/>
</dbReference>
<dbReference type="InterPro" id="IPR006311">
    <property type="entry name" value="TAT_signal"/>
</dbReference>
<dbReference type="EMBL" id="JBEZLS010000023">
    <property type="protein sequence ID" value="MEU9354594.1"/>
    <property type="molecule type" value="Genomic_DNA"/>
</dbReference>
<keyword evidence="4" id="KW-0479">Metal-binding</keyword>
<keyword evidence="3" id="KW-0001">2Fe-2S</keyword>
<dbReference type="Proteomes" id="UP001551582">
    <property type="component" value="Unassembled WGS sequence"/>
</dbReference>
<dbReference type="PROSITE" id="PS51318">
    <property type="entry name" value="TAT"/>
    <property type="match status" value="1"/>
</dbReference>
<evidence type="ECO:0000256" key="5">
    <source>
        <dbReference type="ARBA" id="ARBA00023004"/>
    </source>
</evidence>
<keyword evidence="5" id="KW-0408">Iron</keyword>
<dbReference type="InterPro" id="IPR036922">
    <property type="entry name" value="Rieske_2Fe-2S_sf"/>
</dbReference>
<feature type="region of interest" description="Disordered" evidence="10">
    <location>
        <begin position="1"/>
        <end position="27"/>
    </location>
</feature>
<dbReference type="SUPFAM" id="SSF50022">
    <property type="entry name" value="ISP domain"/>
    <property type="match status" value="1"/>
</dbReference>
<evidence type="ECO:0000256" key="10">
    <source>
        <dbReference type="SAM" id="MobiDB-lite"/>
    </source>
</evidence>
<feature type="compositionally biased region" description="Low complexity" evidence="10">
    <location>
        <begin position="81"/>
        <end position="94"/>
    </location>
</feature>
<evidence type="ECO:0000313" key="12">
    <source>
        <dbReference type="EMBL" id="MEU9354594.1"/>
    </source>
</evidence>
<evidence type="ECO:0000256" key="7">
    <source>
        <dbReference type="ARBA" id="ARBA00023157"/>
    </source>
</evidence>
<feature type="region of interest" description="Disordered" evidence="10">
    <location>
        <begin position="49"/>
        <end position="99"/>
    </location>
</feature>
<dbReference type="Pfam" id="PF00355">
    <property type="entry name" value="Rieske"/>
    <property type="match status" value="1"/>
</dbReference>
<gene>
    <name evidence="12" type="ORF">AB0D65_27345</name>
</gene>
<evidence type="ECO:0000256" key="4">
    <source>
        <dbReference type="ARBA" id="ARBA00022723"/>
    </source>
</evidence>
<reference evidence="12 13" key="1">
    <citation type="submission" date="2024-06" db="EMBL/GenBank/DDBJ databases">
        <title>The Natural Products Discovery Center: Release of the First 8490 Sequenced Strains for Exploring Actinobacteria Biosynthetic Diversity.</title>
        <authorList>
            <person name="Kalkreuter E."/>
            <person name="Kautsar S.A."/>
            <person name="Yang D."/>
            <person name="Bader C.D."/>
            <person name="Teijaro C.N."/>
            <person name="Fluegel L."/>
            <person name="Davis C.M."/>
            <person name="Simpson J.R."/>
            <person name="Lauterbach L."/>
            <person name="Steele A.D."/>
            <person name="Gui C."/>
            <person name="Meng S."/>
            <person name="Li G."/>
            <person name="Viehrig K."/>
            <person name="Ye F."/>
            <person name="Su P."/>
            <person name="Kiefer A.F."/>
            <person name="Nichols A."/>
            <person name="Cepeda A.J."/>
            <person name="Yan W."/>
            <person name="Fan B."/>
            <person name="Jiang Y."/>
            <person name="Adhikari A."/>
            <person name="Zheng C.-J."/>
            <person name="Schuster L."/>
            <person name="Cowan T.M."/>
            <person name="Smanski M.J."/>
            <person name="Chevrette M.G."/>
            <person name="De Carvalho L.P.S."/>
            <person name="Shen B."/>
        </authorList>
    </citation>
    <scope>NUCLEOTIDE SEQUENCE [LARGE SCALE GENOMIC DNA]</scope>
    <source>
        <strain evidence="12 13">NPDC048274</strain>
    </source>
</reference>
<proteinExistence type="predicted"/>
<comment type="caution">
    <text evidence="12">The sequence shown here is derived from an EMBL/GenBank/DDBJ whole genome shotgun (WGS) entry which is preliminary data.</text>
</comment>
<comment type="cofactor">
    <cofactor evidence="9">
        <name>[2Fe-2S] cluster</name>
        <dbReference type="ChEBI" id="CHEBI:190135"/>
    </cofactor>
</comment>
<evidence type="ECO:0000256" key="3">
    <source>
        <dbReference type="ARBA" id="ARBA00022714"/>
    </source>
</evidence>
<organism evidence="12 13">
    <name type="scientific">Streptomyces griseoloalbus</name>
    <dbReference type="NCBI Taxonomy" id="67303"/>
    <lineage>
        <taxon>Bacteria</taxon>
        <taxon>Bacillati</taxon>
        <taxon>Actinomycetota</taxon>
        <taxon>Actinomycetes</taxon>
        <taxon>Kitasatosporales</taxon>
        <taxon>Streptomycetaceae</taxon>
        <taxon>Streptomyces</taxon>
    </lineage>
</organism>